<evidence type="ECO:0000259" key="39">
    <source>
        <dbReference type="PROSITE" id="PS51465"/>
    </source>
</evidence>
<dbReference type="CDD" id="cd22421">
    <property type="entry name" value="KH-I_BICC1_rpt2"/>
    <property type="match status" value="1"/>
</dbReference>
<dbReference type="PROSITE" id="PS51465">
    <property type="entry name" value="KAZAL_2"/>
    <property type="match status" value="1"/>
</dbReference>
<keyword evidence="18" id="KW-0106">Calcium</keyword>
<dbReference type="Pfam" id="PF24234">
    <property type="entry name" value="KH_BICC1_1st"/>
    <property type="match status" value="1"/>
</dbReference>
<keyword evidence="41" id="KW-1185">Reference proteome</keyword>
<keyword evidence="14 36" id="KW-0812">Transmembrane</keyword>
<dbReference type="UniPathway" id="UPA00862"/>
<feature type="region of interest" description="Disordered" evidence="35">
    <location>
        <begin position="1780"/>
        <end position="1817"/>
    </location>
</feature>
<dbReference type="InterPro" id="IPR047549">
    <property type="entry name" value="BICC1_KH-I_rpt1"/>
</dbReference>
<dbReference type="InterPro" id="IPR054727">
    <property type="entry name" value="BICC1_KH"/>
</dbReference>
<protein>
    <recommendedName>
        <fullName evidence="31">Testican-3</fullName>
        <ecNumber evidence="7">2.8.2.8</ecNumber>
    </recommendedName>
    <alternativeName>
        <fullName evidence="32">SPARC/osteonectin, CWCV, and Kazal-like domains proteoglycan 3</fullName>
    </alternativeName>
</protein>
<evidence type="ECO:0000256" key="22">
    <source>
        <dbReference type="ARBA" id="ARBA00022989"/>
    </source>
</evidence>
<evidence type="ECO:0000256" key="27">
    <source>
        <dbReference type="ARBA" id="ARBA00023207"/>
    </source>
</evidence>
<dbReference type="FunFam" id="1.10.238.10:FF:000053">
    <property type="entry name" value="Putative testican-3 isoform 3"/>
    <property type="match status" value="1"/>
</dbReference>
<keyword evidence="21" id="KW-0654">Proteoglycan</keyword>
<comment type="function">
    <text evidence="30">May participate in diverse steps of neurogenesis. Inhibits the processing of pro-matrix metalloproteinase 2 (MMP-2) by MT1-MMP and MT3-MMP. May interfere with tumor invasion.</text>
</comment>
<dbReference type="GO" id="GO:0015016">
    <property type="term" value="F:heparan sulfate N-sulfotransferase activity"/>
    <property type="evidence" value="ECO:0007669"/>
    <property type="project" value="UniProtKB-EC"/>
</dbReference>
<dbReference type="CDD" id="cd16237">
    <property type="entry name" value="EFh_SPARC_TICN1"/>
    <property type="match status" value="1"/>
</dbReference>
<dbReference type="SMART" id="SM00322">
    <property type="entry name" value="KH"/>
    <property type="match status" value="3"/>
</dbReference>
<dbReference type="Proteomes" id="UP000579812">
    <property type="component" value="Unassembled WGS sequence"/>
</dbReference>
<keyword evidence="10" id="KW-0272">Extracellular matrix</keyword>
<evidence type="ECO:0000313" key="41">
    <source>
        <dbReference type="Proteomes" id="UP000579812"/>
    </source>
</evidence>
<dbReference type="Pfam" id="PF00086">
    <property type="entry name" value="Thyroglobulin_1"/>
    <property type="match status" value="1"/>
</dbReference>
<dbReference type="SUPFAM" id="SSF54791">
    <property type="entry name" value="Eukaryotic type KH-domain (KH-domain type I)"/>
    <property type="match status" value="2"/>
</dbReference>
<evidence type="ECO:0000256" key="33">
    <source>
        <dbReference type="PROSITE-ProRule" id="PRU00117"/>
    </source>
</evidence>
<dbReference type="GO" id="GO:0005509">
    <property type="term" value="F:calcium ion binding"/>
    <property type="evidence" value="ECO:0007669"/>
    <property type="project" value="InterPro"/>
</dbReference>
<evidence type="ECO:0000256" key="31">
    <source>
        <dbReference type="ARBA" id="ARBA00069185"/>
    </source>
</evidence>
<dbReference type="CDD" id="cd22420">
    <property type="entry name" value="KH-I_BICC1_rpt1"/>
    <property type="match status" value="1"/>
</dbReference>
<dbReference type="Pfam" id="PF00685">
    <property type="entry name" value="Sulfotransfer_1"/>
    <property type="match status" value="1"/>
</dbReference>
<feature type="compositionally biased region" description="Acidic residues" evidence="35">
    <location>
        <begin position="2162"/>
        <end position="2176"/>
    </location>
</feature>
<dbReference type="GO" id="GO:0016787">
    <property type="term" value="F:hydrolase activity"/>
    <property type="evidence" value="ECO:0007669"/>
    <property type="project" value="UniProtKB-KW"/>
</dbReference>
<evidence type="ECO:0000256" key="5">
    <source>
        <dbReference type="ARBA" id="ARBA00007662"/>
    </source>
</evidence>
<keyword evidence="26" id="KW-0325">Glycoprotein</keyword>
<evidence type="ECO:0000256" key="14">
    <source>
        <dbReference type="ARBA" id="ARBA00022692"/>
    </source>
</evidence>
<keyword evidence="8" id="KW-0217">Developmental protein</keyword>
<evidence type="ECO:0000256" key="25">
    <source>
        <dbReference type="ARBA" id="ARBA00023157"/>
    </source>
</evidence>
<dbReference type="FunFam" id="3.40.50.300:FF:000176">
    <property type="entry name" value="bifunctional heparan sulfate N-deacetylase/N-sulfotransferase 1"/>
    <property type="match status" value="1"/>
</dbReference>
<dbReference type="SUPFAM" id="SSF57610">
    <property type="entry name" value="Thyroglobulin type-1 domain"/>
    <property type="match status" value="1"/>
</dbReference>
<dbReference type="GO" id="GO:0019213">
    <property type="term" value="F:deacetylase activity"/>
    <property type="evidence" value="ECO:0007669"/>
    <property type="project" value="UniProtKB-ARBA"/>
</dbReference>
<keyword evidence="22 36" id="KW-1133">Transmembrane helix</keyword>
<keyword evidence="28" id="KW-0481">Metalloenzyme inhibitor</keyword>
<feature type="compositionally biased region" description="Basic residues" evidence="35">
    <location>
        <begin position="2144"/>
        <end position="2157"/>
    </location>
</feature>
<evidence type="ECO:0000256" key="18">
    <source>
        <dbReference type="ARBA" id="ARBA00022837"/>
    </source>
</evidence>
<feature type="transmembrane region" description="Helical" evidence="36">
    <location>
        <begin position="20"/>
        <end position="39"/>
    </location>
</feature>
<evidence type="ECO:0000256" key="2">
    <source>
        <dbReference type="ARBA" id="ARBA00004498"/>
    </source>
</evidence>
<dbReference type="GO" id="GO:0003723">
    <property type="term" value="F:RNA binding"/>
    <property type="evidence" value="ECO:0007669"/>
    <property type="project" value="UniProtKB-UniRule"/>
</dbReference>
<dbReference type="PROSITE" id="PS50084">
    <property type="entry name" value="KH_TYPE_1"/>
    <property type="match status" value="2"/>
</dbReference>
<keyword evidence="9" id="KW-0964">Secreted</keyword>
<dbReference type="PROSITE" id="PS50105">
    <property type="entry name" value="SAM_DOMAIN"/>
    <property type="match status" value="1"/>
</dbReference>
<dbReference type="CDD" id="cd00191">
    <property type="entry name" value="TY"/>
    <property type="match status" value="1"/>
</dbReference>
<dbReference type="InterPro" id="IPR047553">
    <property type="entry name" value="BICC1_KH-I_rpt3"/>
</dbReference>
<dbReference type="PANTHER" id="PTHR10627">
    <property type="entry name" value="SCP160"/>
    <property type="match status" value="1"/>
</dbReference>
<keyword evidence="13" id="KW-0646">Protease inhibitor</keyword>
<dbReference type="Pfam" id="PF07648">
    <property type="entry name" value="Kazal_2"/>
    <property type="match status" value="1"/>
</dbReference>
<keyword evidence="16" id="KW-0677">Repeat</keyword>
<dbReference type="SUPFAM" id="SSF100895">
    <property type="entry name" value="Kazal-type serine protease inhibitors"/>
    <property type="match status" value="1"/>
</dbReference>
<dbReference type="InterPro" id="IPR047554">
    <property type="entry name" value="BICC1_KH-I_rpt2"/>
</dbReference>
<gene>
    <name evidence="40" type="ORF">G5714_014511</name>
</gene>
<dbReference type="PANTHER" id="PTHR10627:SF59">
    <property type="entry name" value="BICAUDAL C HOMOLOG 2"/>
    <property type="match status" value="1"/>
</dbReference>
<comment type="pathway">
    <text evidence="4">Glycan metabolism; heparan sulfate biosynthesis.</text>
</comment>
<dbReference type="InterPro" id="IPR056793">
    <property type="entry name" value="HSNSD_N"/>
</dbReference>
<evidence type="ECO:0000256" key="1">
    <source>
        <dbReference type="ARBA" id="ARBA00004323"/>
    </source>
</evidence>
<dbReference type="Gene3D" id="3.30.310.270">
    <property type="match status" value="2"/>
</dbReference>
<dbReference type="Pfam" id="PF25119">
    <property type="entry name" value="HSNSD_N"/>
    <property type="match status" value="1"/>
</dbReference>
<dbReference type="Gene3D" id="1.10.150.50">
    <property type="entry name" value="Transcription Factor, Ets-1"/>
    <property type="match status" value="1"/>
</dbReference>
<feature type="region of interest" description="Disordered" evidence="35">
    <location>
        <begin position="1420"/>
        <end position="1444"/>
    </location>
</feature>
<dbReference type="EMBL" id="JAAMOB010000014">
    <property type="protein sequence ID" value="KAF4105180.1"/>
    <property type="molecule type" value="Genomic_DNA"/>
</dbReference>
<dbReference type="InterPro" id="IPR027417">
    <property type="entry name" value="P-loop_NTPase"/>
</dbReference>
<feature type="compositionally biased region" description="Low complexity" evidence="35">
    <location>
        <begin position="882"/>
        <end position="891"/>
    </location>
</feature>
<dbReference type="InterPro" id="IPR004088">
    <property type="entry name" value="KH_dom_type_1"/>
</dbReference>
<dbReference type="InterPro" id="IPR013761">
    <property type="entry name" value="SAM/pointed_sf"/>
</dbReference>
<evidence type="ECO:0000256" key="3">
    <source>
        <dbReference type="ARBA" id="ARBA00004841"/>
    </source>
</evidence>
<dbReference type="CDD" id="cd00104">
    <property type="entry name" value="KAZAL_FS"/>
    <property type="match status" value="1"/>
</dbReference>
<feature type="region of interest" description="Disordered" evidence="35">
    <location>
        <begin position="1536"/>
        <end position="1580"/>
    </location>
</feature>
<comment type="caution">
    <text evidence="40">The sequence shown here is derived from an EMBL/GenBank/DDBJ whole genome shotgun (WGS) entry which is preliminary data.</text>
</comment>
<feature type="domain" description="Thyroglobulin type-1" evidence="38">
    <location>
        <begin position="2048"/>
        <end position="2114"/>
    </location>
</feature>
<evidence type="ECO:0000256" key="12">
    <source>
        <dbReference type="ARBA" id="ARBA00022679"/>
    </source>
</evidence>
<feature type="disulfide bond" evidence="34">
    <location>
        <begin position="2086"/>
        <end position="2093"/>
    </location>
</feature>
<evidence type="ECO:0000256" key="13">
    <source>
        <dbReference type="ARBA" id="ARBA00022690"/>
    </source>
</evidence>
<dbReference type="SUPFAM" id="SSF47769">
    <property type="entry name" value="SAM/Pointed domain"/>
    <property type="match status" value="1"/>
</dbReference>
<reference evidence="40 41" key="1">
    <citation type="submission" date="2020-04" db="EMBL/GenBank/DDBJ databases">
        <title>Chromosome-level genome assembly of a cyprinid fish Onychostoma macrolepis by integration of Nanopore Sequencing, Bionano and Hi-C technology.</title>
        <authorList>
            <person name="Wang D."/>
        </authorList>
    </citation>
    <scope>NUCLEOTIDE SEQUENCE [LARGE SCALE GENOMIC DNA]</scope>
    <source>
        <strain evidence="40">SWU-2019</strain>
        <tissue evidence="40">Muscle</tissue>
    </source>
</reference>
<evidence type="ECO:0000256" key="29">
    <source>
        <dbReference type="ARBA" id="ARBA00023268"/>
    </source>
</evidence>
<keyword evidence="20" id="KW-0735">Signal-anchor</keyword>
<feature type="region of interest" description="Disordered" evidence="35">
    <location>
        <begin position="858"/>
        <end position="877"/>
    </location>
</feature>
<evidence type="ECO:0000256" key="24">
    <source>
        <dbReference type="ARBA" id="ARBA00023136"/>
    </source>
</evidence>
<evidence type="ECO:0000256" key="19">
    <source>
        <dbReference type="ARBA" id="ARBA00022884"/>
    </source>
</evidence>
<feature type="compositionally biased region" description="Polar residues" evidence="35">
    <location>
        <begin position="1536"/>
        <end position="1554"/>
    </location>
</feature>
<evidence type="ECO:0000256" key="20">
    <source>
        <dbReference type="ARBA" id="ARBA00022968"/>
    </source>
</evidence>
<dbReference type="EC" id="2.8.2.8" evidence="7"/>
<evidence type="ECO:0000256" key="26">
    <source>
        <dbReference type="ARBA" id="ARBA00023180"/>
    </source>
</evidence>
<evidence type="ECO:0000256" key="17">
    <source>
        <dbReference type="ARBA" id="ARBA00022801"/>
    </source>
</evidence>
<dbReference type="InterPro" id="IPR004087">
    <property type="entry name" value="KH_dom"/>
</dbReference>
<dbReference type="Gene3D" id="3.40.50.300">
    <property type="entry name" value="P-loop containing nucleotide triphosphate hydrolases"/>
    <property type="match status" value="1"/>
</dbReference>
<comment type="pathway">
    <text evidence="3">Glycan metabolism; heparin biosynthesis.</text>
</comment>
<dbReference type="CDD" id="cd09520">
    <property type="entry name" value="SAM_BICC1"/>
    <property type="match status" value="1"/>
</dbReference>
<dbReference type="InterPro" id="IPR019577">
    <property type="entry name" value="SPARC/Testican_Ca-bd-dom"/>
</dbReference>
<evidence type="ECO:0000256" key="9">
    <source>
        <dbReference type="ARBA" id="ARBA00022525"/>
    </source>
</evidence>
<dbReference type="Pfam" id="PF10591">
    <property type="entry name" value="SPARC_Ca_bdg"/>
    <property type="match status" value="1"/>
</dbReference>
<keyword evidence="17" id="KW-0378">Hydrolase</keyword>
<feature type="domain" description="SAM" evidence="37">
    <location>
        <begin position="1612"/>
        <end position="1675"/>
    </location>
</feature>
<dbReference type="InterPro" id="IPR036857">
    <property type="entry name" value="Thyroglobulin_1_sf"/>
</dbReference>
<dbReference type="Gene3D" id="1.10.238.10">
    <property type="entry name" value="EF-hand"/>
    <property type="match status" value="1"/>
</dbReference>
<dbReference type="PROSITE" id="PS00484">
    <property type="entry name" value="THYROGLOBULIN_1_1"/>
    <property type="match status" value="1"/>
</dbReference>
<dbReference type="FunFam" id="3.30.60.30:FF:000003">
    <property type="entry name" value="SPARC/osteonectin, cwcv and kazal-like domains proteoglycan 3"/>
    <property type="match status" value="1"/>
</dbReference>
<evidence type="ECO:0000256" key="15">
    <source>
        <dbReference type="ARBA" id="ARBA00022729"/>
    </source>
</evidence>
<evidence type="ECO:0000256" key="6">
    <source>
        <dbReference type="ARBA" id="ARBA00010420"/>
    </source>
</evidence>
<keyword evidence="12" id="KW-0808">Transferase</keyword>
<comment type="caution">
    <text evidence="34">Lacks conserved residue(s) required for the propagation of feature annotation.</text>
</comment>
<keyword evidence="24 36" id="KW-0472">Membrane</keyword>
<dbReference type="SUPFAM" id="SSF52540">
    <property type="entry name" value="P-loop containing nucleoside triphosphate hydrolases"/>
    <property type="match status" value="1"/>
</dbReference>
<dbReference type="GO" id="GO:0015012">
    <property type="term" value="P:heparan sulfate proteoglycan biosynthetic process"/>
    <property type="evidence" value="ECO:0007669"/>
    <property type="project" value="UniProtKB-UniPathway"/>
</dbReference>
<dbReference type="InterPro" id="IPR036058">
    <property type="entry name" value="Kazal_dom_sf"/>
</dbReference>
<evidence type="ECO:0000256" key="4">
    <source>
        <dbReference type="ARBA" id="ARBA00005093"/>
    </source>
</evidence>
<feature type="region of interest" description="Disordered" evidence="35">
    <location>
        <begin position="2106"/>
        <end position="2176"/>
    </location>
</feature>
<dbReference type="PROSITE" id="PS51162">
    <property type="entry name" value="THYROGLOBULIN_1_2"/>
    <property type="match status" value="1"/>
</dbReference>
<feature type="compositionally biased region" description="Polar residues" evidence="35">
    <location>
        <begin position="1781"/>
        <end position="1792"/>
    </location>
</feature>
<dbReference type="InterPro" id="IPR011992">
    <property type="entry name" value="EF-hand-dom_pair"/>
</dbReference>
<evidence type="ECO:0000256" key="32">
    <source>
        <dbReference type="ARBA" id="ARBA00077290"/>
    </source>
</evidence>
<keyword evidence="25 34" id="KW-1015">Disulfide bond</keyword>
<dbReference type="GO" id="GO:0030414">
    <property type="term" value="F:peptidase inhibitor activity"/>
    <property type="evidence" value="ECO:0007669"/>
    <property type="project" value="UniProtKB-KW"/>
</dbReference>
<evidence type="ECO:0000256" key="11">
    <source>
        <dbReference type="ARBA" id="ARBA00022608"/>
    </source>
</evidence>
<dbReference type="InterPro" id="IPR036612">
    <property type="entry name" value="KH_dom_type_1_sf"/>
</dbReference>
<evidence type="ECO:0000256" key="28">
    <source>
        <dbReference type="ARBA" id="ARBA00023215"/>
    </source>
</evidence>
<evidence type="ECO:0000259" key="37">
    <source>
        <dbReference type="PROSITE" id="PS50105"/>
    </source>
</evidence>
<keyword evidence="29" id="KW-0511">Multifunctional enzyme</keyword>
<evidence type="ECO:0000256" key="8">
    <source>
        <dbReference type="ARBA" id="ARBA00022473"/>
    </source>
</evidence>
<evidence type="ECO:0000256" key="16">
    <source>
        <dbReference type="ARBA" id="ARBA00022737"/>
    </source>
</evidence>
<dbReference type="Gene3D" id="4.10.800.10">
    <property type="entry name" value="Thyroglobulin type-1"/>
    <property type="match status" value="1"/>
</dbReference>
<evidence type="ECO:0000256" key="23">
    <source>
        <dbReference type="ARBA" id="ARBA00023034"/>
    </source>
</evidence>
<comment type="similarity">
    <text evidence="6">Belongs to the sulfotransferase 1 family. NDST subfamily.</text>
</comment>
<evidence type="ECO:0000256" key="30">
    <source>
        <dbReference type="ARBA" id="ARBA00053745"/>
    </source>
</evidence>
<dbReference type="InterPro" id="IPR000716">
    <property type="entry name" value="Thyroglobulin_1"/>
</dbReference>
<dbReference type="InterPro" id="IPR000863">
    <property type="entry name" value="Sulfotransferase_dom"/>
</dbReference>
<sequence>MLGVLRLRRLVRQVPLQTSFIFLFLLCVLSVFLSSYFLFVVKRELEPSLAAGHVADDPDYMTPSRPLPFLSGAGGALPSDGSRTDPVVLVFVESPYSQLGQEIVAILESARFRYQTEISPGKGDMPTLMDGQRGRFVLIVYENILKYVNMDAWNRELLDRYCIEFGVGMIGFFKANENSLLSAQLKGFPLFLHSNLGLKDCTINPKSPLLHVTRARQVFSGPLPGDDWTVFQSNHSTYEPVLLAKTRSAESTGLMHTSVVQDLGLHDGIQRVLFGHNLSFWLHKLVFVDALSFLTAKRLSLSLERFILVDIDDIFVGKEGTRMKVADVKALVETQNELRRSIPDFTFNLGFSGKFFHAGTDEEDWGDDLLLSITQSRLAWVMRWLLITPACIPSTSSCTRPGSVWDIRVTSTEEYPHLKPARFRRGFIHRGIKVLPRQTCGLFTHTIFHKEYPGGPQELERIIDGGELFLTVLLNPISIFMTHLSNYGNDRLGLFTFKRLLDFLLTWTHLKLQTLPPLQLADKYFQMFPSDAEPLWQDPCEDKRHKDIWSKEKTCDRFPKLLLIGPQKTGATALYLLLGMHPDLSSNYPSKETFEEIQFFSGHNYHRGIDWYMEYFPLPSNSSSDYYFEKSASYFDSDIAAVRAAALLPRAKIITVLSDPVDRAYAWYQHQRAHADPVALKYSFHDVITASHNAPVKLQVLQKRCLAPGWYATHLSRWLKHYHHDQILVVDGQTLKTDPASVMEKIQTFLGLENRVDYHKILAFDPKKGFWCQLLDGGKTKCLGKSKGQRYADMDIQSQVFLRKYYRDANIQLSKVLYKTAQVLPGWLREDLLNIRAPLFLVSLVTLTDTHTLTMAASETCSSVPESPEPESCDWPQLDQNQEQDQTLQNQNKKKEEEDEDEEDEGSELQDQKPLDPECVEERFRIDRKKLELMLYAPAEGSGLSGEEFFQKVMRETHTQVKWPSKLKIGAKSKKDPHVKVEGKRANVLDAKRKILELLETKVNKVTLKMDVTHTEHSHVIGKGGGNIKKVMEDTSCHIHFPDSNRNNSAGEKSNQVSIAGPVQGVESARRQIRDLQPLVLTFDLPVTLVGGVVCDTGLPVIQHVAQAFGVSVSFRTQPKLYCSTCSVRGTQGNAAAVKKATCVLMELLLGAEALAGVTGVMVSTQLDVTSQQHLFLLGQNGANFLTVMHQTHTQIILPDLSAPQHTPSLLIQGTADGVCVARQQLMDCLPICLMFDLKDEGESDPRKLAQMMQNLGVFISVKPKVKQTAKSVVVKGLERNICSLYEARRLLLGLDSTEVSMTTKNVSEVTTKTPVDPLVANNGITSYWINVLMQQLRLTETGAVPSPDAMIGSLSGKPRPLPPPGLAVSSEDGRIGIKGVESKLEKIPETEDQPTQAETEPCVMPHAEVTEVREVIVKPTVSSRRGSQSEALREPNPPLTPERSVRVEVDGVYLNRDRRCSLRIFSSVDANNEDHEYERKKLLATQAMQQKPVVTEVRTPTDTWSGLGFSKSMPTDAVKELRAVSRRCYRPYHNQQSWSSQSGKERSWNGSDSENWRERRGSLSSSPPPSSFSSSSFNPYSLSASRTTEGYLTGSEGGACRHLIGRSPSPSHGDDLIELLAQLGLEKYINIFQQQEIDYQTFLTLSDEDLKEVGVSTFGARRKMMLAITDLSKKRKFPEASSMKSGYLEGGASGRLSRIMNEDAAAKSNRCHPLGSREPSRLERMLSLGLFVSLVVLTVSVTGSSDGNPLDNDKWMSTVSQYDKSKYWNKFRDDDYFRTWNPNKAQDQESESNPRSELKPKSHSQTKSRTADGLDSTKDPCMKVHCPPHKVCVSHDFQTAICANHKPVQHSIKPRKGNPPHKRWMGAVNHGKCRPCPVVHSSLVCGSDGHTYSSKCKLEFQACSTSKRISVKCEGPCPCLPGQEVIKPHAEKNGCSDADLKSLASRLKDWFGVLHTDANRDLKSTTSDTAQGRFDTSILPICKDSLGWMFNKLDMNYDLLLDQSELSAIYLDKYELCMRPLFNSCDSFKDGKLSNNEWCYCFQKPDGMPCQNEMNRIYSQSRRKTLIGAYVPRCSEDGYFKATQCHGSTGQCWCVDKYGNEIAGSRRQGNPTCEEDQETSGDFGGSGAVILLDDQEEESPQHGRGRQKERRGRLHPRGAIEDDEDGEDDEMGYVW</sequence>
<dbReference type="Pfam" id="PF00536">
    <property type="entry name" value="SAM_1"/>
    <property type="match status" value="1"/>
</dbReference>
<dbReference type="CDD" id="cd22422">
    <property type="entry name" value="KH-I_BICC1_rpt3"/>
    <property type="match status" value="1"/>
</dbReference>
<keyword evidence="19 33" id="KW-0694">RNA-binding</keyword>
<dbReference type="Gene3D" id="3.30.60.30">
    <property type="match status" value="1"/>
</dbReference>
<dbReference type="FunFam" id="4.10.800.10:FF:000001">
    <property type="entry name" value="Testican-3 isoform 2"/>
    <property type="match status" value="1"/>
</dbReference>
<name>A0A7J6CD91_9TELE</name>
<keyword evidence="15" id="KW-0732">Signal</keyword>
<evidence type="ECO:0000256" key="10">
    <source>
        <dbReference type="ARBA" id="ARBA00022530"/>
    </source>
</evidence>
<dbReference type="InterPro" id="IPR021930">
    <property type="entry name" value="Heparan_SO4_deacetylase_dom"/>
</dbReference>
<feature type="compositionally biased region" description="Acidic residues" evidence="35">
    <location>
        <begin position="897"/>
        <end position="908"/>
    </location>
</feature>
<keyword evidence="11" id="KW-0483">Metalloprotease inhibitor</keyword>
<dbReference type="Pfam" id="PF12062">
    <property type="entry name" value="HSNSD-CE"/>
    <property type="match status" value="2"/>
</dbReference>
<comment type="subcellular location">
    <subcellularLocation>
        <location evidence="1">Golgi apparatus membrane</location>
        <topology evidence="1">Single-pass type II membrane protein</topology>
    </subcellularLocation>
    <subcellularLocation>
        <location evidence="2">Secreted</location>
        <location evidence="2">Extracellular space</location>
        <location evidence="2">Extracellular matrix</location>
    </subcellularLocation>
</comment>
<evidence type="ECO:0000256" key="7">
    <source>
        <dbReference type="ARBA" id="ARBA00012979"/>
    </source>
</evidence>
<dbReference type="SUPFAM" id="SSF47473">
    <property type="entry name" value="EF-hand"/>
    <property type="match status" value="1"/>
</dbReference>
<feature type="compositionally biased region" description="Polar residues" evidence="35">
    <location>
        <begin position="1421"/>
        <end position="1431"/>
    </location>
</feature>
<evidence type="ECO:0000256" key="35">
    <source>
        <dbReference type="SAM" id="MobiDB-lite"/>
    </source>
</evidence>
<keyword evidence="23" id="KW-0333">Golgi apparatus</keyword>
<dbReference type="InterPro" id="IPR001660">
    <property type="entry name" value="SAM"/>
</dbReference>
<evidence type="ECO:0000256" key="36">
    <source>
        <dbReference type="SAM" id="Phobius"/>
    </source>
</evidence>
<dbReference type="GO" id="GO:0030210">
    <property type="term" value="P:heparin proteoglycan biosynthetic process"/>
    <property type="evidence" value="ECO:0007669"/>
    <property type="project" value="UniProtKB-UniPathway"/>
</dbReference>
<evidence type="ECO:0000256" key="21">
    <source>
        <dbReference type="ARBA" id="ARBA00022974"/>
    </source>
</evidence>
<dbReference type="SMART" id="SM00211">
    <property type="entry name" value="TY"/>
    <property type="match status" value="1"/>
</dbReference>
<comment type="similarity">
    <text evidence="5">Belongs to the BicC family.</text>
</comment>
<evidence type="ECO:0000313" key="40">
    <source>
        <dbReference type="EMBL" id="KAF4105180.1"/>
    </source>
</evidence>
<dbReference type="InterPro" id="IPR037974">
    <property type="entry name" value="BICC1_SAM_dom"/>
</dbReference>
<accession>A0A7J6CD91</accession>
<feature type="domain" description="Kazal-like" evidence="39">
    <location>
        <begin position="1868"/>
        <end position="1919"/>
    </location>
</feature>
<dbReference type="UniPathway" id="UPA00756"/>
<feature type="region of interest" description="Disordered" evidence="35">
    <location>
        <begin position="882"/>
        <end position="918"/>
    </location>
</feature>
<keyword evidence="27" id="KW-0357">Heparan sulfate</keyword>
<dbReference type="InterPro" id="IPR002350">
    <property type="entry name" value="Kazal_dom"/>
</dbReference>
<organism evidence="40 41">
    <name type="scientific">Onychostoma macrolepis</name>
    <dbReference type="NCBI Taxonomy" id="369639"/>
    <lineage>
        <taxon>Eukaryota</taxon>
        <taxon>Metazoa</taxon>
        <taxon>Chordata</taxon>
        <taxon>Craniata</taxon>
        <taxon>Vertebrata</taxon>
        <taxon>Euteleostomi</taxon>
        <taxon>Actinopterygii</taxon>
        <taxon>Neopterygii</taxon>
        <taxon>Teleostei</taxon>
        <taxon>Ostariophysi</taxon>
        <taxon>Cypriniformes</taxon>
        <taxon>Cyprinidae</taxon>
        <taxon>Acrossocheilinae</taxon>
        <taxon>Onychostoma</taxon>
    </lineage>
</organism>
<dbReference type="Pfam" id="PF00013">
    <property type="entry name" value="KH_1"/>
    <property type="match status" value="1"/>
</dbReference>
<dbReference type="SMART" id="SM00280">
    <property type="entry name" value="KAZAL"/>
    <property type="match status" value="1"/>
</dbReference>
<proteinExistence type="inferred from homology"/>
<evidence type="ECO:0000256" key="34">
    <source>
        <dbReference type="PROSITE-ProRule" id="PRU00500"/>
    </source>
</evidence>
<dbReference type="SMART" id="SM00454">
    <property type="entry name" value="SAM"/>
    <property type="match status" value="1"/>
</dbReference>
<evidence type="ECO:0000259" key="38">
    <source>
        <dbReference type="PROSITE" id="PS51162"/>
    </source>
</evidence>
<dbReference type="Pfam" id="PF22985">
    <property type="entry name" value="KH_BICC1"/>
    <property type="match status" value="2"/>
</dbReference>
<dbReference type="GO" id="GO:0000139">
    <property type="term" value="C:Golgi membrane"/>
    <property type="evidence" value="ECO:0007669"/>
    <property type="project" value="UniProtKB-SubCell"/>
</dbReference>